<dbReference type="AlphaFoldDB" id="A0A8X7TAE7"/>
<dbReference type="InterPro" id="IPR055100">
    <property type="entry name" value="GNAT_LYC1-like"/>
</dbReference>
<dbReference type="Gene3D" id="3.40.630.30">
    <property type="match status" value="1"/>
</dbReference>
<protein>
    <recommendedName>
        <fullName evidence="1">LYC1 C-terminal domain-containing protein</fullName>
    </recommendedName>
</protein>
<dbReference type="SUPFAM" id="SSF55729">
    <property type="entry name" value="Acyl-CoA N-acyltransferases (Nat)"/>
    <property type="match status" value="1"/>
</dbReference>
<dbReference type="EMBL" id="JABWAB010000006">
    <property type="protein sequence ID" value="KAF6048691.1"/>
    <property type="molecule type" value="Genomic_DNA"/>
</dbReference>
<gene>
    <name evidence="2" type="ORF">FOB60_004075</name>
</gene>
<evidence type="ECO:0000313" key="2">
    <source>
        <dbReference type="EMBL" id="KAF6048691.1"/>
    </source>
</evidence>
<sequence length="418" mass="48030">MSPSSIPTTTTTTSEQFKLVHLTDQEIIDFTRFQNSLAWKGCLSEKDYVLREYVLSKSKITSSGNNKLYVYMLKSSYNDGDNDDEPLCSIELLVRDSLKFEYDKDARGHVKQTNVLSGCIGGVFTYPQQRGKGYARIMVNKLVELAKRDLVGSDGFMFLYSEIGEYYAKNGFKSFPVDLINIPLKGEVGTSGNSPQVDYELVEYHQFQDLMRQYRVHFEQEMVAKVKQDHKTRVSIKPTSDLIDWFHLRAKFITHKLFHEPKGHTIDFNNEYETIKDSFAQEPKIFGLKIKSSNGEIAGFIVWTIDWLENGDANYATILKAVAFDKEAQDEIVLNLIKLAIHQLVHYPILGKPSINVKLWESEISDNVGRKLIELWPGTETRLENSSRSGILINNPEEEEQLKKGQLIWEENTKLPWF</sequence>
<dbReference type="PANTHER" id="PTHR34815:SF2">
    <property type="entry name" value="N-ACETYLTRANSFERASE DOMAIN-CONTAINING PROTEIN"/>
    <property type="match status" value="1"/>
</dbReference>
<comment type="caution">
    <text evidence="2">The sequence shown here is derived from an EMBL/GenBank/DDBJ whole genome shotgun (WGS) entry which is preliminary data.</text>
</comment>
<dbReference type="PANTHER" id="PTHR34815">
    <property type="entry name" value="LYSINE ACETYLTRANSFERASE"/>
    <property type="match status" value="1"/>
</dbReference>
<proteinExistence type="predicted"/>
<dbReference type="Pfam" id="PF22998">
    <property type="entry name" value="GNAT_LYC1-like"/>
    <property type="match status" value="1"/>
</dbReference>
<dbReference type="Proteomes" id="UP000590412">
    <property type="component" value="Unassembled WGS sequence"/>
</dbReference>
<name>A0A8X7TAE7_CANPA</name>
<organism evidence="2 3">
    <name type="scientific">Candida parapsilosis</name>
    <name type="common">Yeast</name>
    <dbReference type="NCBI Taxonomy" id="5480"/>
    <lineage>
        <taxon>Eukaryota</taxon>
        <taxon>Fungi</taxon>
        <taxon>Dikarya</taxon>
        <taxon>Ascomycota</taxon>
        <taxon>Saccharomycotina</taxon>
        <taxon>Pichiomycetes</taxon>
        <taxon>Debaryomycetaceae</taxon>
        <taxon>Candida/Lodderomyces clade</taxon>
        <taxon>Candida</taxon>
    </lineage>
</organism>
<dbReference type="CDD" id="cd04301">
    <property type="entry name" value="NAT_SF"/>
    <property type="match status" value="1"/>
</dbReference>
<dbReference type="InterPro" id="IPR053013">
    <property type="entry name" value="LAT"/>
</dbReference>
<evidence type="ECO:0000313" key="3">
    <source>
        <dbReference type="Proteomes" id="UP000590412"/>
    </source>
</evidence>
<evidence type="ECO:0000259" key="1">
    <source>
        <dbReference type="Pfam" id="PF22998"/>
    </source>
</evidence>
<accession>A0A8X7TAE7</accession>
<feature type="domain" description="LYC1 C-terminal" evidence="1">
    <location>
        <begin position="192"/>
        <end position="418"/>
    </location>
</feature>
<reference evidence="2" key="1">
    <citation type="submission" date="2020-03" db="EMBL/GenBank/DDBJ databases">
        <title>FDA dAtabase for Regulatory Grade micrObial Sequences (FDA-ARGOS): Supporting development and validation of Infectious Disease Dx tests.</title>
        <authorList>
            <person name="Campos J."/>
            <person name="Goldberg B."/>
            <person name="Tallon L."/>
            <person name="Sadzewicz L."/>
            <person name="Vavikolanu K."/>
            <person name="Mehta A."/>
            <person name="Aluvathingal J."/>
            <person name="Nadendla S."/>
            <person name="Nandy P."/>
            <person name="Geyer C."/>
            <person name="Yan Y."/>
            <person name="Sichtig H."/>
        </authorList>
    </citation>
    <scope>NUCLEOTIDE SEQUENCE [LARGE SCALE GENOMIC DNA]</scope>
    <source>
        <strain evidence="2">FDAARGOS_652</strain>
    </source>
</reference>
<dbReference type="InterPro" id="IPR016181">
    <property type="entry name" value="Acyl_CoA_acyltransferase"/>
</dbReference>